<protein>
    <submittedName>
        <fullName evidence="2">DNA-directed RNA polymerase</fullName>
    </submittedName>
</protein>
<name>A0AC34FZM2_9BILA</name>
<sequence>MSIFNSDFRAPLRLVKRVQFGILGPDEIKRMSVGLIEYSEIYENGKPKLGGLMDPRQGVIDKRSRCQTCAGNMNDCPGHFAHIELLIDKDSPKVKDVLSKTRGNYKKRLTMIYDLCKTKSCCEGDDGPEEGEEM</sequence>
<reference evidence="2" key="1">
    <citation type="submission" date="2022-11" db="UniProtKB">
        <authorList>
            <consortium name="WormBaseParasite"/>
        </authorList>
    </citation>
    <scope>IDENTIFICATION</scope>
</reference>
<accession>A0AC34FZM2</accession>
<organism evidence="1 2">
    <name type="scientific">Panagrolaimus sp. ES5</name>
    <dbReference type="NCBI Taxonomy" id="591445"/>
    <lineage>
        <taxon>Eukaryota</taxon>
        <taxon>Metazoa</taxon>
        <taxon>Ecdysozoa</taxon>
        <taxon>Nematoda</taxon>
        <taxon>Chromadorea</taxon>
        <taxon>Rhabditida</taxon>
        <taxon>Tylenchina</taxon>
        <taxon>Panagrolaimomorpha</taxon>
        <taxon>Panagrolaimoidea</taxon>
        <taxon>Panagrolaimidae</taxon>
        <taxon>Panagrolaimus</taxon>
    </lineage>
</organism>
<proteinExistence type="predicted"/>
<evidence type="ECO:0000313" key="2">
    <source>
        <dbReference type="WBParaSite" id="ES5_v2.g22910.t1"/>
    </source>
</evidence>
<dbReference type="WBParaSite" id="ES5_v2.g22910.t1">
    <property type="protein sequence ID" value="ES5_v2.g22910.t1"/>
    <property type="gene ID" value="ES5_v2.g22910"/>
</dbReference>
<evidence type="ECO:0000313" key="1">
    <source>
        <dbReference type="Proteomes" id="UP000887579"/>
    </source>
</evidence>
<dbReference type="Proteomes" id="UP000887579">
    <property type="component" value="Unplaced"/>
</dbReference>